<evidence type="ECO:0000259" key="5">
    <source>
        <dbReference type="Pfam" id="PF00929"/>
    </source>
</evidence>
<name>A0ABQ6JPL8_9ACTN</name>
<dbReference type="Pfam" id="PF00929">
    <property type="entry name" value="RNase_T"/>
    <property type="match status" value="1"/>
</dbReference>
<comment type="caution">
    <text evidence="6">The sequence shown here is derived from an EMBL/GenBank/DDBJ whole genome shotgun (WGS) entry which is preliminary data.</text>
</comment>
<feature type="region of interest" description="Disordered" evidence="4">
    <location>
        <begin position="67"/>
        <end position="119"/>
    </location>
</feature>
<keyword evidence="2" id="KW-0378">Hydrolase</keyword>
<evidence type="ECO:0000313" key="7">
    <source>
        <dbReference type="Proteomes" id="UP001157017"/>
    </source>
</evidence>
<dbReference type="Proteomes" id="UP001157017">
    <property type="component" value="Unassembled WGS sequence"/>
</dbReference>
<evidence type="ECO:0000256" key="3">
    <source>
        <dbReference type="ARBA" id="ARBA00022839"/>
    </source>
</evidence>
<feature type="compositionally biased region" description="Basic residues" evidence="4">
    <location>
        <begin position="94"/>
        <end position="103"/>
    </location>
</feature>
<dbReference type="PANTHER" id="PTHR30231">
    <property type="entry name" value="DNA POLYMERASE III SUBUNIT EPSILON"/>
    <property type="match status" value="1"/>
</dbReference>
<proteinExistence type="predicted"/>
<evidence type="ECO:0000256" key="4">
    <source>
        <dbReference type="SAM" id="MobiDB-lite"/>
    </source>
</evidence>
<dbReference type="PANTHER" id="PTHR30231:SF4">
    <property type="entry name" value="PROTEIN NEN2"/>
    <property type="match status" value="1"/>
</dbReference>
<feature type="compositionally biased region" description="Basic residues" evidence="4">
    <location>
        <begin position="109"/>
        <end position="119"/>
    </location>
</feature>
<keyword evidence="7" id="KW-1185">Reference proteome</keyword>
<feature type="domain" description="Exonuclease" evidence="5">
    <location>
        <begin position="1"/>
        <end position="64"/>
    </location>
</feature>
<protein>
    <recommendedName>
        <fullName evidence="5">Exonuclease domain-containing protein</fullName>
    </recommendedName>
</protein>
<dbReference type="InterPro" id="IPR012337">
    <property type="entry name" value="RNaseH-like_sf"/>
</dbReference>
<dbReference type="InterPro" id="IPR013520">
    <property type="entry name" value="Ribonucl_H"/>
</dbReference>
<sequence length="119" mass="12609">MVASAPPIESVLPAFLEFARGAVLVAHNAPFDIGFLKAAAARCGHPWPGFAVVDTVHLARQVVTHDEVPNRKPGHAGAAVRRRRDPRPPGAARRAGHGRRAARAARAGRVARRPLARGA</sequence>
<accession>A0ABQ6JPL8</accession>
<dbReference type="InterPro" id="IPR036397">
    <property type="entry name" value="RNaseH_sf"/>
</dbReference>
<dbReference type="CDD" id="cd06127">
    <property type="entry name" value="DEDDh"/>
    <property type="match status" value="1"/>
</dbReference>
<gene>
    <name evidence="6" type="ORF">GCM10025868_43390</name>
</gene>
<keyword evidence="1" id="KW-0540">Nuclease</keyword>
<keyword evidence="3" id="KW-0269">Exonuclease</keyword>
<evidence type="ECO:0000256" key="1">
    <source>
        <dbReference type="ARBA" id="ARBA00022722"/>
    </source>
</evidence>
<dbReference type="EMBL" id="BSUZ01000001">
    <property type="protein sequence ID" value="GMA89089.1"/>
    <property type="molecule type" value="Genomic_DNA"/>
</dbReference>
<evidence type="ECO:0000313" key="6">
    <source>
        <dbReference type="EMBL" id="GMA89089.1"/>
    </source>
</evidence>
<evidence type="ECO:0000256" key="2">
    <source>
        <dbReference type="ARBA" id="ARBA00022801"/>
    </source>
</evidence>
<organism evidence="6 7">
    <name type="scientific">Angustibacter aerolatus</name>
    <dbReference type="NCBI Taxonomy" id="1162965"/>
    <lineage>
        <taxon>Bacteria</taxon>
        <taxon>Bacillati</taxon>
        <taxon>Actinomycetota</taxon>
        <taxon>Actinomycetes</taxon>
        <taxon>Kineosporiales</taxon>
        <taxon>Kineosporiaceae</taxon>
    </lineage>
</organism>
<dbReference type="SUPFAM" id="SSF53098">
    <property type="entry name" value="Ribonuclease H-like"/>
    <property type="match status" value="1"/>
</dbReference>
<reference evidence="7" key="1">
    <citation type="journal article" date="2019" name="Int. J. Syst. Evol. Microbiol.">
        <title>The Global Catalogue of Microorganisms (GCM) 10K type strain sequencing project: providing services to taxonomists for standard genome sequencing and annotation.</title>
        <authorList>
            <consortium name="The Broad Institute Genomics Platform"/>
            <consortium name="The Broad Institute Genome Sequencing Center for Infectious Disease"/>
            <person name="Wu L."/>
            <person name="Ma J."/>
        </authorList>
    </citation>
    <scope>NUCLEOTIDE SEQUENCE [LARGE SCALE GENOMIC DNA]</scope>
    <source>
        <strain evidence="7">NBRC 108730</strain>
    </source>
</reference>
<dbReference type="Gene3D" id="3.30.420.10">
    <property type="entry name" value="Ribonuclease H-like superfamily/Ribonuclease H"/>
    <property type="match status" value="1"/>
</dbReference>